<sequence length="292" mass="33662">MFDKSILESINNVDSLADMLRAAYSIEEWDTMIHVADRLYSSIQKLYEEGQLRQAKGQSNIKTNLKRTIAYYFGFSMTAKGIALQKMGDYAAARNCIKRYAELGWIYGLDKKGQEEVAYYKMLARANTYVLDLLEGKTDTLSEYVQFIHQSEVEELLPGIITILESALVHNYNIDWVLEEFKSDLDALDGEYETDVNKRYYIDHLYYMALYFFKNGNIHHALNITIKGLRMSDKLRDNTGFKKLNALFISFRIHATKEQQEKYDGLNKNILGRVLKDEKGILYAGGSIVSAR</sequence>
<comment type="caution">
    <text evidence="1">The sequence shown here is derived from an EMBL/GenBank/DDBJ whole genome shotgun (WGS) entry which is preliminary data.</text>
</comment>
<evidence type="ECO:0000313" key="2">
    <source>
        <dbReference type="Proteomes" id="UP001597340"/>
    </source>
</evidence>
<gene>
    <name evidence="1" type="ORF">ACFQ5D_01925</name>
</gene>
<proteinExistence type="predicted"/>
<dbReference type="Proteomes" id="UP001597340">
    <property type="component" value="Unassembled WGS sequence"/>
</dbReference>
<protein>
    <submittedName>
        <fullName evidence="1">DNA-binding protein</fullName>
    </submittedName>
</protein>
<keyword evidence="2" id="KW-1185">Reference proteome</keyword>
<organism evidence="1 2">
    <name type="scientific">Paenibacillus farraposensis</name>
    <dbReference type="NCBI Taxonomy" id="2807095"/>
    <lineage>
        <taxon>Bacteria</taxon>
        <taxon>Bacillati</taxon>
        <taxon>Bacillota</taxon>
        <taxon>Bacilli</taxon>
        <taxon>Bacillales</taxon>
        <taxon>Paenibacillaceae</taxon>
        <taxon>Paenibacillus</taxon>
    </lineage>
</organism>
<dbReference type="EMBL" id="JBHTNZ010000002">
    <property type="protein sequence ID" value="MFD1460228.1"/>
    <property type="molecule type" value="Genomic_DNA"/>
</dbReference>
<evidence type="ECO:0000313" key="1">
    <source>
        <dbReference type="EMBL" id="MFD1460228.1"/>
    </source>
</evidence>
<accession>A0ABW4D938</accession>
<name>A0ABW4D938_9BACL</name>
<dbReference type="GO" id="GO:0003677">
    <property type="term" value="F:DNA binding"/>
    <property type="evidence" value="ECO:0007669"/>
    <property type="project" value="UniProtKB-KW"/>
</dbReference>
<keyword evidence="1" id="KW-0238">DNA-binding</keyword>
<reference evidence="2" key="1">
    <citation type="journal article" date="2019" name="Int. J. Syst. Evol. Microbiol.">
        <title>The Global Catalogue of Microorganisms (GCM) 10K type strain sequencing project: providing services to taxonomists for standard genome sequencing and annotation.</title>
        <authorList>
            <consortium name="The Broad Institute Genomics Platform"/>
            <consortium name="The Broad Institute Genome Sequencing Center for Infectious Disease"/>
            <person name="Wu L."/>
            <person name="Ma J."/>
        </authorList>
    </citation>
    <scope>NUCLEOTIDE SEQUENCE [LARGE SCALE GENOMIC DNA]</scope>
    <source>
        <strain evidence="2">CCM 9147</strain>
    </source>
</reference>
<dbReference type="RefSeq" id="WP_229526216.1">
    <property type="nucleotide sequence ID" value="NZ_JAFFQR010000112.1"/>
</dbReference>